<evidence type="ECO:0000313" key="3">
    <source>
        <dbReference type="Proteomes" id="UP000681870"/>
    </source>
</evidence>
<evidence type="ECO:0000256" key="1">
    <source>
        <dbReference type="SAM" id="Phobius"/>
    </source>
</evidence>
<gene>
    <name evidence="2" type="ORF">KGF86_05830</name>
</gene>
<dbReference type="RefSeq" id="WP_211741343.1">
    <property type="nucleotide sequence ID" value="NZ_JAGXBY010000002.1"/>
</dbReference>
<evidence type="ECO:0000313" key="2">
    <source>
        <dbReference type="EMBL" id="MBS3679730.1"/>
    </source>
</evidence>
<proteinExistence type="predicted"/>
<reference evidence="2 3" key="1">
    <citation type="submission" date="2021-05" db="EMBL/GenBank/DDBJ databases">
        <title>Ornithinibacillus massiliensis sp. nov.</title>
        <authorList>
            <person name="Iwaza R."/>
            <person name="Lagier J.-C."/>
            <person name="Raoult D."/>
        </authorList>
    </citation>
    <scope>NUCLEOTIDE SEQUENCE [LARGE SCALE GENOMIC DNA]</scope>
    <source>
        <strain evidence="2 3">Marseille-P3601</strain>
    </source>
</reference>
<feature type="transmembrane region" description="Helical" evidence="1">
    <location>
        <begin position="47"/>
        <end position="67"/>
    </location>
</feature>
<dbReference type="InterPro" id="IPR014231">
    <property type="entry name" value="Spore_YpjB"/>
</dbReference>
<accession>A0ABS5MC56</accession>
<keyword evidence="1" id="KW-0472">Membrane</keyword>
<protein>
    <submittedName>
        <fullName evidence="2">Uncharacterized protein</fullName>
    </submittedName>
</protein>
<dbReference type="EMBL" id="JAGXBY010000002">
    <property type="protein sequence ID" value="MBS3679730.1"/>
    <property type="molecule type" value="Genomic_DNA"/>
</dbReference>
<feature type="transmembrane region" description="Helical" evidence="1">
    <location>
        <begin position="9"/>
        <end position="27"/>
    </location>
</feature>
<dbReference type="Proteomes" id="UP000681870">
    <property type="component" value="Unassembled WGS sequence"/>
</dbReference>
<organism evidence="2 3">
    <name type="scientific">Ornithinibacillus massiliensis</name>
    <dbReference type="NCBI Taxonomy" id="1944633"/>
    <lineage>
        <taxon>Bacteria</taxon>
        <taxon>Bacillati</taxon>
        <taxon>Bacillota</taxon>
        <taxon>Bacilli</taxon>
        <taxon>Bacillales</taxon>
        <taxon>Bacillaceae</taxon>
        <taxon>Ornithinibacillus</taxon>
    </lineage>
</organism>
<sequence>MKKKRSIKILIWIIIGIVFFILMELLWSDVILANMKEEKREDNLLPFYWLLLIVGGSIVCTLSYVSWRKYHGEKKDKQHRDNDKLID</sequence>
<keyword evidence="3" id="KW-1185">Reference proteome</keyword>
<name>A0ABS5MC56_9BACI</name>
<keyword evidence="1" id="KW-0812">Transmembrane</keyword>
<keyword evidence="1" id="KW-1133">Transmembrane helix</keyword>
<dbReference type="Pfam" id="PF09577">
    <property type="entry name" value="Spore_YpjB"/>
    <property type="match status" value="1"/>
</dbReference>
<comment type="caution">
    <text evidence="2">The sequence shown here is derived from an EMBL/GenBank/DDBJ whole genome shotgun (WGS) entry which is preliminary data.</text>
</comment>